<gene>
    <name evidence="1" type="ORF">HS088_TW07G00554</name>
</gene>
<proteinExistence type="predicted"/>
<sequence>MRIALPQIYQRWKRCVPNDSRRLITSLILMGEASAFKVSKLLFIVKLLHPLHLSKIIVPLLGLRLESHFLGNPVFYIPIRRNLWFPKYGTVKTKKTKLIAI</sequence>
<name>A0A7J7DF72_TRIWF</name>
<dbReference type="Proteomes" id="UP000593562">
    <property type="component" value="Unassembled WGS sequence"/>
</dbReference>
<reference evidence="1 2" key="1">
    <citation type="journal article" date="2020" name="Nat. Commun.">
        <title>Genome of Tripterygium wilfordii and identification of cytochrome P450 involved in triptolide biosynthesis.</title>
        <authorList>
            <person name="Tu L."/>
            <person name="Su P."/>
            <person name="Zhang Z."/>
            <person name="Gao L."/>
            <person name="Wang J."/>
            <person name="Hu T."/>
            <person name="Zhou J."/>
            <person name="Zhang Y."/>
            <person name="Zhao Y."/>
            <person name="Liu Y."/>
            <person name="Song Y."/>
            <person name="Tong Y."/>
            <person name="Lu Y."/>
            <person name="Yang J."/>
            <person name="Xu C."/>
            <person name="Jia M."/>
            <person name="Peters R.J."/>
            <person name="Huang L."/>
            <person name="Gao W."/>
        </authorList>
    </citation>
    <scope>NUCLEOTIDE SEQUENCE [LARGE SCALE GENOMIC DNA]</scope>
    <source>
        <strain evidence="2">cv. XIE 37</strain>
        <tissue evidence="1">Leaf</tissue>
    </source>
</reference>
<dbReference type="InParanoid" id="A0A7J7DF72"/>
<keyword evidence="2" id="KW-1185">Reference proteome</keyword>
<organism evidence="1 2">
    <name type="scientific">Tripterygium wilfordii</name>
    <name type="common">Thunder God vine</name>
    <dbReference type="NCBI Taxonomy" id="458696"/>
    <lineage>
        <taxon>Eukaryota</taxon>
        <taxon>Viridiplantae</taxon>
        <taxon>Streptophyta</taxon>
        <taxon>Embryophyta</taxon>
        <taxon>Tracheophyta</taxon>
        <taxon>Spermatophyta</taxon>
        <taxon>Magnoliopsida</taxon>
        <taxon>eudicotyledons</taxon>
        <taxon>Gunneridae</taxon>
        <taxon>Pentapetalae</taxon>
        <taxon>rosids</taxon>
        <taxon>fabids</taxon>
        <taxon>Celastrales</taxon>
        <taxon>Celastraceae</taxon>
        <taxon>Tripterygium</taxon>
    </lineage>
</organism>
<evidence type="ECO:0000313" key="1">
    <source>
        <dbReference type="EMBL" id="KAF5744973.1"/>
    </source>
</evidence>
<protein>
    <submittedName>
        <fullName evidence="1">Uncharacterized protein</fullName>
    </submittedName>
</protein>
<dbReference type="AlphaFoldDB" id="A0A7J7DF72"/>
<evidence type="ECO:0000313" key="2">
    <source>
        <dbReference type="Proteomes" id="UP000593562"/>
    </source>
</evidence>
<dbReference type="EMBL" id="JAAARO010000007">
    <property type="protein sequence ID" value="KAF5744973.1"/>
    <property type="molecule type" value="Genomic_DNA"/>
</dbReference>
<comment type="caution">
    <text evidence="1">The sequence shown here is derived from an EMBL/GenBank/DDBJ whole genome shotgun (WGS) entry which is preliminary data.</text>
</comment>
<accession>A0A7J7DF72</accession>